<dbReference type="OrthoDB" id="9779910at2"/>
<organism evidence="3 4">
    <name type="scientific">Tenacibaculum skagerrakense</name>
    <dbReference type="NCBI Taxonomy" id="186571"/>
    <lineage>
        <taxon>Bacteria</taxon>
        <taxon>Pseudomonadati</taxon>
        <taxon>Bacteroidota</taxon>
        <taxon>Flavobacteriia</taxon>
        <taxon>Flavobacteriales</taxon>
        <taxon>Flavobacteriaceae</taxon>
        <taxon>Tenacibaculum</taxon>
    </lineage>
</organism>
<dbReference type="InterPro" id="IPR051910">
    <property type="entry name" value="ComF/GntX_DNA_util-trans"/>
</dbReference>
<gene>
    <name evidence="3" type="ORF">EV195_10715</name>
</gene>
<evidence type="ECO:0000259" key="2">
    <source>
        <dbReference type="Pfam" id="PF00156"/>
    </source>
</evidence>
<feature type="domain" description="Phosphoribosyltransferase" evidence="2">
    <location>
        <begin position="137"/>
        <end position="220"/>
    </location>
</feature>
<dbReference type="InterPro" id="IPR029057">
    <property type="entry name" value="PRTase-like"/>
</dbReference>
<proteinExistence type="inferred from homology"/>
<reference evidence="3 4" key="1">
    <citation type="submission" date="2019-03" db="EMBL/GenBank/DDBJ databases">
        <title>Genomic Encyclopedia of Type Strains, Phase IV (KMG-IV): sequencing the most valuable type-strain genomes for metagenomic binning, comparative biology and taxonomic classification.</title>
        <authorList>
            <person name="Goeker M."/>
        </authorList>
    </citation>
    <scope>NUCLEOTIDE SEQUENCE [LARGE SCALE GENOMIC DNA]</scope>
    <source>
        <strain evidence="3 4">DSM 14836</strain>
    </source>
</reference>
<accession>A0A4R2NPY4</accession>
<dbReference type="Proteomes" id="UP000294564">
    <property type="component" value="Unassembled WGS sequence"/>
</dbReference>
<keyword evidence="4" id="KW-1185">Reference proteome</keyword>
<dbReference type="AlphaFoldDB" id="A0A4R2NPY4"/>
<dbReference type="CDD" id="cd06223">
    <property type="entry name" value="PRTases_typeI"/>
    <property type="match status" value="1"/>
</dbReference>
<dbReference type="PANTHER" id="PTHR47505:SF1">
    <property type="entry name" value="DNA UTILIZATION PROTEIN YHGH"/>
    <property type="match status" value="1"/>
</dbReference>
<name>A0A4R2NPY4_9FLAO</name>
<protein>
    <submittedName>
        <fullName evidence="3">ComF family protein</fullName>
    </submittedName>
</protein>
<evidence type="ECO:0000313" key="3">
    <source>
        <dbReference type="EMBL" id="TCP23850.1"/>
    </source>
</evidence>
<dbReference type="SUPFAM" id="SSF53271">
    <property type="entry name" value="PRTase-like"/>
    <property type="match status" value="1"/>
</dbReference>
<evidence type="ECO:0000256" key="1">
    <source>
        <dbReference type="ARBA" id="ARBA00008007"/>
    </source>
</evidence>
<dbReference type="Pfam" id="PF00156">
    <property type="entry name" value="Pribosyltran"/>
    <property type="match status" value="1"/>
</dbReference>
<dbReference type="PANTHER" id="PTHR47505">
    <property type="entry name" value="DNA UTILIZATION PROTEIN YHGH"/>
    <property type="match status" value="1"/>
</dbReference>
<dbReference type="InterPro" id="IPR000836">
    <property type="entry name" value="PRTase_dom"/>
</dbReference>
<dbReference type="Gene3D" id="3.40.50.2020">
    <property type="match status" value="1"/>
</dbReference>
<sequence>MRFFKDFLRVFFPNFCVNCSNQLVHSEKILCTLCANELPIIPIKSYNTNFITQVFYGRIHLEKGASFLYFNKKNITQKLLHQLKYKGRTDIGTVLGTWYAERINSSSFMNDIDCIIPVPIHPKKLKKRGYNQVLSFCESISEKFGAAIHQDILIRSTNTNSQTSKTRFERAETIRKDFMLLDKNLLKNKHVLLVDDVITTGATIEACCKELLKTENLKISVLSIAFTENT</sequence>
<comment type="caution">
    <text evidence="3">The sequence shown here is derived from an EMBL/GenBank/DDBJ whole genome shotgun (WGS) entry which is preliminary data.</text>
</comment>
<evidence type="ECO:0000313" key="4">
    <source>
        <dbReference type="Proteomes" id="UP000294564"/>
    </source>
</evidence>
<dbReference type="EMBL" id="SLXM01000007">
    <property type="protein sequence ID" value="TCP23850.1"/>
    <property type="molecule type" value="Genomic_DNA"/>
</dbReference>
<comment type="similarity">
    <text evidence="1">Belongs to the ComF/GntX family.</text>
</comment>